<evidence type="ECO:0000313" key="1">
    <source>
        <dbReference type="EMBL" id="PLW67432.1"/>
    </source>
</evidence>
<dbReference type="InterPro" id="IPR015946">
    <property type="entry name" value="KH_dom-like_a/b"/>
</dbReference>
<dbReference type="AlphaFoldDB" id="A0A2N5WYW3"/>
<name>A0A2N5WYW3_9GAMM</name>
<accession>A0A2N5WYW3</accession>
<dbReference type="Proteomes" id="UP000235005">
    <property type="component" value="Unassembled WGS sequence"/>
</dbReference>
<keyword evidence="2" id="KW-1185">Reference proteome</keyword>
<dbReference type="InterPro" id="IPR003718">
    <property type="entry name" value="OsmC/Ohr_fam"/>
</dbReference>
<dbReference type="OrthoDB" id="9795405at2"/>
<dbReference type="Pfam" id="PF02566">
    <property type="entry name" value="OsmC"/>
    <property type="match status" value="1"/>
</dbReference>
<dbReference type="EMBL" id="PKUS01000029">
    <property type="protein sequence ID" value="PLW67432.1"/>
    <property type="molecule type" value="Genomic_DNA"/>
</dbReference>
<dbReference type="InterPro" id="IPR036102">
    <property type="entry name" value="OsmC/Ohrsf"/>
</dbReference>
<evidence type="ECO:0000313" key="2">
    <source>
        <dbReference type="Proteomes" id="UP000235005"/>
    </source>
</evidence>
<dbReference type="RefSeq" id="WP_075998720.1">
    <property type="nucleotide sequence ID" value="NZ_PKUS01000029.1"/>
</dbReference>
<organism evidence="1 2">
    <name type="scientific">Pseudohalioglobus lutimaris</name>
    <dbReference type="NCBI Taxonomy" id="1737061"/>
    <lineage>
        <taxon>Bacteria</taxon>
        <taxon>Pseudomonadati</taxon>
        <taxon>Pseudomonadota</taxon>
        <taxon>Gammaproteobacteria</taxon>
        <taxon>Cellvibrionales</taxon>
        <taxon>Halieaceae</taxon>
        <taxon>Pseudohalioglobus</taxon>
    </lineage>
</organism>
<dbReference type="SUPFAM" id="SSF82784">
    <property type="entry name" value="OsmC-like"/>
    <property type="match status" value="1"/>
</dbReference>
<dbReference type="PANTHER" id="PTHR42830">
    <property type="entry name" value="OSMOTICALLY INDUCIBLE FAMILY PROTEIN"/>
    <property type="match status" value="1"/>
</dbReference>
<dbReference type="InterPro" id="IPR052707">
    <property type="entry name" value="OsmC_Ohr_Peroxiredoxin"/>
</dbReference>
<dbReference type="Gene3D" id="3.30.300.20">
    <property type="match status" value="1"/>
</dbReference>
<gene>
    <name evidence="1" type="ORF">C0039_16960</name>
</gene>
<dbReference type="PANTHER" id="PTHR42830:SF2">
    <property type="entry name" value="OSMC_OHR FAMILY PROTEIN"/>
    <property type="match status" value="1"/>
</dbReference>
<comment type="caution">
    <text evidence="1">The sequence shown here is derived from an EMBL/GenBank/DDBJ whole genome shotgun (WGS) entry which is preliminary data.</text>
</comment>
<sequence length="145" mass="15949">MQDLPHHYHASAHATADSHVAMNACDLPEIVTAAPLEFGGPGDKWSPEHLLVGTVANCYILTFRAIARNSKLEWTHLECSPVGTLERVDRTTRFTHFKISVTLTVPAGTDTEKAERLLRRAETGCLVTQSLLAETELDTNIIVES</sequence>
<proteinExistence type="predicted"/>
<reference evidence="1 2" key="1">
    <citation type="submission" date="2018-01" db="EMBL/GenBank/DDBJ databases">
        <title>The draft genome sequence of Halioglobus lutimaris HF004.</title>
        <authorList>
            <person name="Du Z.-J."/>
            <person name="Shi M.-J."/>
        </authorList>
    </citation>
    <scope>NUCLEOTIDE SEQUENCE [LARGE SCALE GENOMIC DNA]</scope>
    <source>
        <strain evidence="1 2">HF004</strain>
    </source>
</reference>
<protein>
    <submittedName>
        <fullName evidence="1">Osmotically inducible protein OsmC</fullName>
    </submittedName>
</protein>